<keyword evidence="1" id="KW-1133">Transmembrane helix</keyword>
<dbReference type="Proteomes" id="UP001205337">
    <property type="component" value="Unassembled WGS sequence"/>
</dbReference>
<dbReference type="RefSeq" id="WP_258797597.1">
    <property type="nucleotide sequence ID" value="NZ_JANTHX010000004.1"/>
</dbReference>
<evidence type="ECO:0000313" key="2">
    <source>
        <dbReference type="EMBL" id="MCS0498621.1"/>
    </source>
</evidence>
<feature type="transmembrane region" description="Helical" evidence="1">
    <location>
        <begin position="114"/>
        <end position="133"/>
    </location>
</feature>
<comment type="caution">
    <text evidence="2">The sequence shown here is derived from an EMBL/GenBank/DDBJ whole genome shotgun (WGS) entry which is preliminary data.</text>
</comment>
<name>A0ABT1ZD43_9MICO</name>
<evidence type="ECO:0008006" key="4">
    <source>
        <dbReference type="Google" id="ProtNLM"/>
    </source>
</evidence>
<keyword evidence="1" id="KW-0472">Membrane</keyword>
<gene>
    <name evidence="2" type="ORF">NUH29_03530</name>
</gene>
<feature type="transmembrane region" description="Helical" evidence="1">
    <location>
        <begin position="81"/>
        <end position="108"/>
    </location>
</feature>
<feature type="transmembrane region" description="Helical" evidence="1">
    <location>
        <begin position="53"/>
        <end position="74"/>
    </location>
</feature>
<keyword evidence="3" id="KW-1185">Reference proteome</keyword>
<accession>A0ABT1ZD43</accession>
<sequence length="135" mass="14023">MSEPTPPPERPRHPERVAGIFVAVSWAALVFAVFGAIAVLLDRDPVEQSVSPYFGPVTILLGMGVVYLGIVLTVPARTPWLGALATAAGVYLVTLAAAAVVDISLALAEAVSPFLLAAAALAAAPPIGCWAYFRR</sequence>
<reference evidence="2 3" key="1">
    <citation type="submission" date="2022-08" db="EMBL/GenBank/DDBJ databases">
        <authorList>
            <person name="Li F."/>
        </authorList>
    </citation>
    <scope>NUCLEOTIDE SEQUENCE [LARGE SCALE GENOMIC DNA]</scope>
    <source>
        <strain evidence="2 3">10F1B-8-1</strain>
    </source>
</reference>
<evidence type="ECO:0000313" key="3">
    <source>
        <dbReference type="Proteomes" id="UP001205337"/>
    </source>
</evidence>
<proteinExistence type="predicted"/>
<feature type="transmembrane region" description="Helical" evidence="1">
    <location>
        <begin position="20"/>
        <end position="41"/>
    </location>
</feature>
<dbReference type="EMBL" id="JANTHX010000004">
    <property type="protein sequence ID" value="MCS0498621.1"/>
    <property type="molecule type" value="Genomic_DNA"/>
</dbReference>
<protein>
    <recommendedName>
        <fullName evidence="4">Integral membrane protein</fullName>
    </recommendedName>
</protein>
<evidence type="ECO:0000256" key="1">
    <source>
        <dbReference type="SAM" id="Phobius"/>
    </source>
</evidence>
<keyword evidence="1" id="KW-0812">Transmembrane</keyword>
<organism evidence="2 3">
    <name type="scientific">Protaetiibacter mangrovi</name>
    <dbReference type="NCBI Taxonomy" id="2970926"/>
    <lineage>
        <taxon>Bacteria</taxon>
        <taxon>Bacillati</taxon>
        <taxon>Actinomycetota</taxon>
        <taxon>Actinomycetes</taxon>
        <taxon>Micrococcales</taxon>
        <taxon>Microbacteriaceae</taxon>
        <taxon>Protaetiibacter</taxon>
    </lineage>
</organism>